<evidence type="ECO:0000313" key="1">
    <source>
        <dbReference type="EMBL" id="KAH7980552.1"/>
    </source>
</evidence>
<reference evidence="1" key="1">
    <citation type="submission" date="2020-05" db="EMBL/GenBank/DDBJ databases">
        <title>Large-scale comparative analyses of tick genomes elucidate their genetic diversity and vector capacities.</title>
        <authorList>
            <person name="Jia N."/>
            <person name="Wang J."/>
            <person name="Shi W."/>
            <person name="Du L."/>
            <person name="Sun Y."/>
            <person name="Zhan W."/>
            <person name="Jiang J."/>
            <person name="Wang Q."/>
            <person name="Zhang B."/>
            <person name="Ji P."/>
            <person name="Sakyi L.B."/>
            <person name="Cui X."/>
            <person name="Yuan T."/>
            <person name="Jiang B."/>
            <person name="Yang W."/>
            <person name="Lam T.T.-Y."/>
            <person name="Chang Q."/>
            <person name="Ding S."/>
            <person name="Wang X."/>
            <person name="Zhu J."/>
            <person name="Ruan X."/>
            <person name="Zhao L."/>
            <person name="Wei J."/>
            <person name="Que T."/>
            <person name="Du C."/>
            <person name="Cheng J."/>
            <person name="Dai P."/>
            <person name="Han X."/>
            <person name="Huang E."/>
            <person name="Gao Y."/>
            <person name="Liu J."/>
            <person name="Shao H."/>
            <person name="Ye R."/>
            <person name="Li L."/>
            <person name="Wei W."/>
            <person name="Wang X."/>
            <person name="Wang C."/>
            <person name="Yang T."/>
            <person name="Huo Q."/>
            <person name="Li W."/>
            <person name="Guo W."/>
            <person name="Chen H."/>
            <person name="Zhou L."/>
            <person name="Ni X."/>
            <person name="Tian J."/>
            <person name="Zhou Y."/>
            <person name="Sheng Y."/>
            <person name="Liu T."/>
            <person name="Pan Y."/>
            <person name="Xia L."/>
            <person name="Li J."/>
            <person name="Zhao F."/>
            <person name="Cao W."/>
        </authorList>
    </citation>
    <scope>NUCLEOTIDE SEQUENCE</scope>
    <source>
        <strain evidence="1">Dsil-2018</strain>
    </source>
</reference>
<evidence type="ECO:0000313" key="2">
    <source>
        <dbReference type="Proteomes" id="UP000821865"/>
    </source>
</evidence>
<keyword evidence="2" id="KW-1185">Reference proteome</keyword>
<comment type="caution">
    <text evidence="1">The sequence shown here is derived from an EMBL/GenBank/DDBJ whole genome shotgun (WGS) entry which is preliminary data.</text>
</comment>
<name>A0ACB8E190_DERSI</name>
<sequence length="839" mass="92351">MMRVLFYGSFSLRFRSSANFVFYGLKESCQETEATVAGSLKSSETKTAAENSAALPLRQPPVEDHHALMSNQTGQAQGTLPPLVESSAFTESTTSKTGTLDPPAVQSGTQHSRDANTVTGSKALEKQYQGNRSRKARRGRSRLQPEDVEQDTNRRQNNSMPRDLRDEVLLVGDGNVPRMEPLFRRHVRNDALKLGGEKTKLHSRPTFDADPRLSETKPPALPRHTCTLAMHPTAAQPVPHGGDAHGRTRHGPSDDWHGATPDGPPVDITTAVKCARMATRDVVAGTSVTDSGQTHRHTVADGTKRSWWDGEVQAAVEARRIANRQHRRTAKLSDDTACQAAWENHLQAKHKMQTMTQRKIAEAECKTLLALWKEGKGTGAKFGAYVYSLDSRPTEPTLRDPVTDRKADDLRRLLSGNLEQLYGTPLTLQAASGTPIPSSSAKTVPDDVHWKVSGLAVDKAIGRMSARTSSGLITSLEALEQLAEIFTGIFKGDPVPQDWLRGRVTLIPKRGGDGGLLRDYRPDTVINMEMPLTWISVLQRLYNNNRVGTTMCGVRSGEVSVTRGLKQGFPLSPLLYMLHVSRVERQLEKLGLGFTLGYVDGGMRGCWADYAATHEHHLRKASRRAGSVLRRQGLWGFNHYVIVRGLWKAVHIPALTFANAIICMSSLTREWLERGQRVVGRLGTGYHGTVANEAIKALAVQALRHARPTPIFRLMDDCGGKRPDVGQGGKQSASPTRNKNVVNGRGHQVDTAAVLGVQDRHRREYFYDNSVGSSLLFEARAGRLRTLAYRHHNDPTIASTICRACGEDDESIQHIVLRCKKLPTLPPGDATLSRTQGFC</sequence>
<dbReference type="Proteomes" id="UP000821865">
    <property type="component" value="Chromosome 1"/>
</dbReference>
<dbReference type="EMBL" id="CM023470">
    <property type="protein sequence ID" value="KAH7980552.1"/>
    <property type="molecule type" value="Genomic_DNA"/>
</dbReference>
<accession>A0ACB8E190</accession>
<gene>
    <name evidence="1" type="ORF">HPB49_017178</name>
</gene>
<protein>
    <submittedName>
        <fullName evidence="1">Uncharacterized protein</fullName>
    </submittedName>
</protein>
<organism evidence="1 2">
    <name type="scientific">Dermacentor silvarum</name>
    <name type="common">Tick</name>
    <dbReference type="NCBI Taxonomy" id="543639"/>
    <lineage>
        <taxon>Eukaryota</taxon>
        <taxon>Metazoa</taxon>
        <taxon>Ecdysozoa</taxon>
        <taxon>Arthropoda</taxon>
        <taxon>Chelicerata</taxon>
        <taxon>Arachnida</taxon>
        <taxon>Acari</taxon>
        <taxon>Parasitiformes</taxon>
        <taxon>Ixodida</taxon>
        <taxon>Ixodoidea</taxon>
        <taxon>Ixodidae</taxon>
        <taxon>Rhipicephalinae</taxon>
        <taxon>Dermacentor</taxon>
    </lineage>
</organism>
<proteinExistence type="predicted"/>